<proteinExistence type="predicted"/>
<accession>A0A382QTX2</accession>
<reference evidence="1" key="1">
    <citation type="submission" date="2018-05" db="EMBL/GenBank/DDBJ databases">
        <authorList>
            <person name="Lanie J.A."/>
            <person name="Ng W.-L."/>
            <person name="Kazmierczak K.M."/>
            <person name="Andrzejewski T.M."/>
            <person name="Davidsen T.M."/>
            <person name="Wayne K.J."/>
            <person name="Tettelin H."/>
            <person name="Glass J.I."/>
            <person name="Rusch D."/>
            <person name="Podicherti R."/>
            <person name="Tsui H.-C.T."/>
            <person name="Winkler M.E."/>
        </authorList>
    </citation>
    <scope>NUCLEOTIDE SEQUENCE</scope>
</reference>
<dbReference type="EMBL" id="UINC01116512">
    <property type="protein sequence ID" value="SVC88305.1"/>
    <property type="molecule type" value="Genomic_DNA"/>
</dbReference>
<name>A0A382QTX2_9ZZZZ</name>
<sequence>MFWYAKSTSGIENIIQNGNEVTFKLISDICINDRDNDCGRDILRNQLQQKHSDAKLNVPAKYSFEFKKENMHGTMLKIWELKPF</sequence>
<organism evidence="1">
    <name type="scientific">marine metagenome</name>
    <dbReference type="NCBI Taxonomy" id="408172"/>
    <lineage>
        <taxon>unclassified sequences</taxon>
        <taxon>metagenomes</taxon>
        <taxon>ecological metagenomes</taxon>
    </lineage>
</organism>
<dbReference type="AlphaFoldDB" id="A0A382QTX2"/>
<gene>
    <name evidence="1" type="ORF">METZ01_LOCUS341159</name>
</gene>
<protein>
    <submittedName>
        <fullName evidence="1">Uncharacterized protein</fullName>
    </submittedName>
</protein>
<evidence type="ECO:0000313" key="1">
    <source>
        <dbReference type="EMBL" id="SVC88305.1"/>
    </source>
</evidence>
<feature type="non-terminal residue" evidence="1">
    <location>
        <position position="84"/>
    </location>
</feature>